<evidence type="ECO:0000256" key="2">
    <source>
        <dbReference type="ARBA" id="ARBA00022448"/>
    </source>
</evidence>
<keyword evidence="4 7" id="KW-0812">Transmembrane</keyword>
<dbReference type="PROSITE" id="PS52016">
    <property type="entry name" value="TONB_DEPENDENT_REC_3"/>
    <property type="match status" value="1"/>
</dbReference>
<dbReference type="Gene3D" id="2.60.40.1120">
    <property type="entry name" value="Carboxypeptidase-like, regulatory domain"/>
    <property type="match status" value="1"/>
</dbReference>
<evidence type="ECO:0000259" key="8">
    <source>
        <dbReference type="Pfam" id="PF07715"/>
    </source>
</evidence>
<comment type="subcellular location">
    <subcellularLocation>
        <location evidence="1 7">Cell outer membrane</location>
        <topology evidence="1 7">Multi-pass membrane protein</topology>
    </subcellularLocation>
</comment>
<dbReference type="InterPro" id="IPR039426">
    <property type="entry name" value="TonB-dep_rcpt-like"/>
</dbReference>
<dbReference type="Gene3D" id="2.170.130.10">
    <property type="entry name" value="TonB-dependent receptor, plug domain"/>
    <property type="match status" value="1"/>
</dbReference>
<name>A0ABW5L5K0_9SPHI</name>
<dbReference type="InterPro" id="IPR036942">
    <property type="entry name" value="Beta-barrel_TonB_sf"/>
</dbReference>
<evidence type="ECO:0000256" key="5">
    <source>
        <dbReference type="ARBA" id="ARBA00023136"/>
    </source>
</evidence>
<proteinExistence type="inferred from homology"/>
<dbReference type="EMBL" id="JBHULD010000018">
    <property type="protein sequence ID" value="MFD2556028.1"/>
    <property type="molecule type" value="Genomic_DNA"/>
</dbReference>
<dbReference type="NCBIfam" id="TIGR04056">
    <property type="entry name" value="OMP_RagA_SusC"/>
    <property type="match status" value="1"/>
</dbReference>
<sequence length="1182" mass="131321">MKNFNGAGKGMLFPERYVQALYQIIFSLKPREAHTFFLDKESMQRNQGVECSPKFRTSRLNLKTGTKWSSAQLNSPDKSGSDSLRFYTSPDSKFLTAVHPKAVPVKRFKPTALLMIFCVLFSSLVFTQAVAQGSRGQLGTKGLNQMVLGGVVSSVEDGKPIEGASVSVDKKHTRTDKEGRFTISVDKPTGLLTIKHIGYKEQRVAYENTSTTLNIALQANEKQIEEVEVVSTGYQKIPKERATGSFTHINSEMVNRSTGLNILDRLTAVTSGLNSTPGFEGKDDIKVHGISTIFASTAPLIVLNGFPYEGRIEQINPADVEDIYILKDAAASSIWGSRSGNGVIVITTKSGKHNQKATVELTSSLSVRSKPDLFYIPQLSASEFISLEEFLFSRGFYNAQINIPYRGISDAVQIFNDTRLKKITPADSADQINRLIHNDVRDDLNRYVHRNPFHQQYALNVRGGGASHRYYVSGGFDRSSGPKRVDSYRRFSFNANNTFSVLDDRLEFIADVAYSGGDNSVNSHPYTPRTPYELLADENNMSLAVTGRNTFRKSYADTVGLGKLLDWQYRPLDELSVANSSSKLGQYRLRAGVNLKIVDGLSLSADYQYSQENTDLRSLATKDSYTARNLINQYTQVTTTGIVRIIPVADILNTSDTRMNTAIFRPQINFNKQIGDTHMISAILGYEGSDSRTTNNSQVFYGYDADTRTNVNNTIDPQRNYPYYHDRLFGTISTAPTEREYIHINQSFYTNVGYTFKGIYTVSGSARRDESNIFGVKTNQKGVPLWSAGLAWDIYKEGLFKYKTLSSLKIRGTYGYNGNVDRSVSALMTASYSDGLNLFGNPTGIVFNPPNPSLRWEKVKTGNIGVDFGVWNQAITGSIDVYRKKSVDLISNNPIAQQSGISEFKGNGANLLTQGLDLVLNSYCPIGNIGLKTTLLFNYNTNKVTRYLVKQSSNFSVINNGANPLEGYPLEAVFSFPSVTLDGQGAAQGILDGMPTKDYTAIVMQFAPEQLTYHGTRSPKYFGSLITAVNYKNVELSCNISYKLGHYFRRSDVFSGSNYGTAANTVYTLSGFEERWQKPGDEARTRIPALVYPQNALQDLFFGYSDYLVEKASHIRLQDVRCSYTLPISKTSRVGLHHLQVFAYARNLGIVWKASNQHIDPDYGSSIIPQPLVVSFGINAKI</sequence>
<reference evidence="10" key="1">
    <citation type="journal article" date="2019" name="Int. J. Syst. Evol. Microbiol.">
        <title>The Global Catalogue of Microorganisms (GCM) 10K type strain sequencing project: providing services to taxonomists for standard genome sequencing and annotation.</title>
        <authorList>
            <consortium name="The Broad Institute Genomics Platform"/>
            <consortium name="The Broad Institute Genome Sequencing Center for Infectious Disease"/>
            <person name="Wu L."/>
            <person name="Ma J."/>
        </authorList>
    </citation>
    <scope>NUCLEOTIDE SEQUENCE [LARGE SCALE GENOMIC DNA]</scope>
    <source>
        <strain evidence="10">KCTC 52298</strain>
    </source>
</reference>
<keyword evidence="3 7" id="KW-1134">Transmembrane beta strand</keyword>
<evidence type="ECO:0000256" key="1">
    <source>
        <dbReference type="ARBA" id="ARBA00004571"/>
    </source>
</evidence>
<organism evidence="9 10">
    <name type="scientific">Sphingobacterium tabacisoli</name>
    <dbReference type="NCBI Taxonomy" id="2044855"/>
    <lineage>
        <taxon>Bacteria</taxon>
        <taxon>Pseudomonadati</taxon>
        <taxon>Bacteroidota</taxon>
        <taxon>Sphingobacteriia</taxon>
        <taxon>Sphingobacteriales</taxon>
        <taxon>Sphingobacteriaceae</taxon>
        <taxon>Sphingobacterium</taxon>
    </lineage>
</organism>
<dbReference type="InterPro" id="IPR037066">
    <property type="entry name" value="Plug_dom_sf"/>
</dbReference>
<keyword evidence="10" id="KW-1185">Reference proteome</keyword>
<dbReference type="NCBIfam" id="TIGR04057">
    <property type="entry name" value="SusC_RagA_signa"/>
    <property type="match status" value="1"/>
</dbReference>
<keyword evidence="6 7" id="KW-0998">Cell outer membrane</keyword>
<keyword evidence="2 7" id="KW-0813">Transport</keyword>
<protein>
    <submittedName>
        <fullName evidence="9">SusC/RagA family TonB-linked outer membrane protein</fullName>
    </submittedName>
</protein>
<evidence type="ECO:0000256" key="7">
    <source>
        <dbReference type="PROSITE-ProRule" id="PRU01360"/>
    </source>
</evidence>
<dbReference type="Proteomes" id="UP001597440">
    <property type="component" value="Unassembled WGS sequence"/>
</dbReference>
<dbReference type="InterPro" id="IPR012910">
    <property type="entry name" value="Plug_dom"/>
</dbReference>
<dbReference type="InterPro" id="IPR023997">
    <property type="entry name" value="TonB-dep_OMP_SusC/RagA_CS"/>
</dbReference>
<dbReference type="SUPFAM" id="SSF49464">
    <property type="entry name" value="Carboxypeptidase regulatory domain-like"/>
    <property type="match status" value="1"/>
</dbReference>
<comment type="caution">
    <text evidence="9">The sequence shown here is derived from an EMBL/GenBank/DDBJ whole genome shotgun (WGS) entry which is preliminary data.</text>
</comment>
<dbReference type="Pfam" id="PF07715">
    <property type="entry name" value="Plug"/>
    <property type="match status" value="1"/>
</dbReference>
<gene>
    <name evidence="9" type="ORF">ACFSQW_16670</name>
</gene>
<dbReference type="InterPro" id="IPR023996">
    <property type="entry name" value="TonB-dep_OMP_SusC/RagA"/>
</dbReference>
<comment type="similarity">
    <text evidence="7">Belongs to the TonB-dependent receptor family.</text>
</comment>
<dbReference type="InterPro" id="IPR008969">
    <property type="entry name" value="CarboxyPept-like_regulatory"/>
</dbReference>
<feature type="domain" description="TonB-dependent receptor plug" evidence="8">
    <location>
        <begin position="239"/>
        <end position="343"/>
    </location>
</feature>
<evidence type="ECO:0000313" key="9">
    <source>
        <dbReference type="EMBL" id="MFD2556028.1"/>
    </source>
</evidence>
<dbReference type="Gene3D" id="2.40.170.20">
    <property type="entry name" value="TonB-dependent receptor, beta-barrel domain"/>
    <property type="match status" value="1"/>
</dbReference>
<keyword evidence="5 7" id="KW-0472">Membrane</keyword>
<evidence type="ECO:0000256" key="3">
    <source>
        <dbReference type="ARBA" id="ARBA00022452"/>
    </source>
</evidence>
<evidence type="ECO:0000256" key="6">
    <source>
        <dbReference type="ARBA" id="ARBA00023237"/>
    </source>
</evidence>
<evidence type="ECO:0000256" key="4">
    <source>
        <dbReference type="ARBA" id="ARBA00022692"/>
    </source>
</evidence>
<evidence type="ECO:0000313" key="10">
    <source>
        <dbReference type="Proteomes" id="UP001597440"/>
    </source>
</evidence>
<accession>A0ABW5L5K0</accession>
<dbReference type="RefSeq" id="WP_210352892.1">
    <property type="nucleotide sequence ID" value="NZ_JAEQMU010000001.1"/>
</dbReference>
<dbReference type="Pfam" id="PF13715">
    <property type="entry name" value="CarbopepD_reg_2"/>
    <property type="match status" value="1"/>
</dbReference>
<dbReference type="SUPFAM" id="SSF56935">
    <property type="entry name" value="Porins"/>
    <property type="match status" value="1"/>
</dbReference>